<gene>
    <name evidence="3" type="ORF">jhhlp_001966</name>
</gene>
<keyword evidence="1" id="KW-0175">Coiled coil</keyword>
<comment type="caution">
    <text evidence="3">The sequence shown here is derived from an EMBL/GenBank/DDBJ whole genome shotgun (WGS) entry which is preliminary data.</text>
</comment>
<keyword evidence="4" id="KW-1185">Reference proteome</keyword>
<feature type="compositionally biased region" description="Low complexity" evidence="2">
    <location>
        <begin position="97"/>
        <end position="106"/>
    </location>
</feature>
<dbReference type="InParanoid" id="A0A2N3NCM6"/>
<dbReference type="AlphaFoldDB" id="A0A2N3NCM6"/>
<feature type="compositionally biased region" description="Low complexity" evidence="2">
    <location>
        <begin position="25"/>
        <end position="36"/>
    </location>
</feature>
<feature type="coiled-coil region" evidence="1">
    <location>
        <begin position="454"/>
        <end position="488"/>
    </location>
</feature>
<feature type="region of interest" description="Disordered" evidence="2">
    <location>
        <begin position="565"/>
        <end position="603"/>
    </location>
</feature>
<evidence type="ECO:0000313" key="3">
    <source>
        <dbReference type="EMBL" id="PKS10216.1"/>
    </source>
</evidence>
<name>A0A2N3NCM6_9PEZI</name>
<feature type="compositionally biased region" description="Polar residues" evidence="2">
    <location>
        <begin position="569"/>
        <end position="580"/>
    </location>
</feature>
<protein>
    <submittedName>
        <fullName evidence="3">Uncharacterized protein</fullName>
    </submittedName>
</protein>
<dbReference type="EMBL" id="NLAX01000008">
    <property type="protein sequence ID" value="PKS10216.1"/>
    <property type="molecule type" value="Genomic_DNA"/>
</dbReference>
<accession>A0A2N3NCM6</accession>
<reference evidence="3 4" key="1">
    <citation type="journal article" date="2017" name="G3 (Bethesda)">
        <title>First Draft Genome Sequence of the Pathogenic Fungus Lomentospora prolificans (Formerly Scedosporium prolificans).</title>
        <authorList>
            <person name="Luo R."/>
            <person name="Zimin A."/>
            <person name="Workman R."/>
            <person name="Fan Y."/>
            <person name="Pertea G."/>
            <person name="Grossman N."/>
            <person name="Wear M.P."/>
            <person name="Jia B."/>
            <person name="Miller H."/>
            <person name="Casadevall A."/>
            <person name="Timp W."/>
            <person name="Zhang S.X."/>
            <person name="Salzberg S.L."/>
        </authorList>
    </citation>
    <scope>NUCLEOTIDE SEQUENCE [LARGE SCALE GENOMIC DNA]</scope>
    <source>
        <strain evidence="3 4">JHH-5317</strain>
    </source>
</reference>
<dbReference type="Proteomes" id="UP000233524">
    <property type="component" value="Unassembled WGS sequence"/>
</dbReference>
<proteinExistence type="predicted"/>
<evidence type="ECO:0000256" key="1">
    <source>
        <dbReference type="SAM" id="Coils"/>
    </source>
</evidence>
<evidence type="ECO:0000256" key="2">
    <source>
        <dbReference type="SAM" id="MobiDB-lite"/>
    </source>
</evidence>
<dbReference type="VEuPathDB" id="FungiDB:jhhlp_001966"/>
<feature type="compositionally biased region" description="Acidic residues" evidence="2">
    <location>
        <begin position="591"/>
        <end position="603"/>
    </location>
</feature>
<feature type="compositionally biased region" description="Basic and acidic residues" evidence="2">
    <location>
        <begin position="40"/>
        <end position="64"/>
    </location>
</feature>
<evidence type="ECO:0000313" key="4">
    <source>
        <dbReference type="Proteomes" id="UP000233524"/>
    </source>
</evidence>
<organism evidence="3 4">
    <name type="scientific">Lomentospora prolificans</name>
    <dbReference type="NCBI Taxonomy" id="41688"/>
    <lineage>
        <taxon>Eukaryota</taxon>
        <taxon>Fungi</taxon>
        <taxon>Dikarya</taxon>
        <taxon>Ascomycota</taxon>
        <taxon>Pezizomycotina</taxon>
        <taxon>Sordariomycetes</taxon>
        <taxon>Hypocreomycetidae</taxon>
        <taxon>Microascales</taxon>
        <taxon>Microascaceae</taxon>
        <taxon>Lomentospora</taxon>
    </lineage>
</organism>
<dbReference type="OrthoDB" id="10501511at2759"/>
<sequence length="603" mass="66853">MATTRAPTAPSACGPGGQSRDSLDSTESISTRSTSIHDNGTIRKDQPRSMREPHCCARSPHDTSQHPLTSILRAATPRSSALDGSIRPPEHRRIRRSSSSSTTGRTRSNDPCLIDGSLEIPSNPASPWSPLVHYQGPTPKTVDEVRAAFFATRGLNLLSIKEWEGYCLHADMQVLATAMKNEEVDGDITGYNEIDGFTGSAALRGTLKIWLLSQEKFNRLKVLELWSRLANPAWASGIAMDDAARWLVDGLPLSHSTSSWDIESEAATFEGYEHNDADVPAVDRPQGAAIKRLNAAEIDARIPAVQTRLLCKVISGTLKKMAIDISDARMKVKAAKKSRFSASGQQAVYKWPWSEDEKETASMPFEIDSKDEDQCPFSLVARSVNNILKSGHRKMDEQIAKTEQARLTAEDLRQQLNEKLGLCATIIQKLGRGEKLVNETKSRFNTLRESFISLDRSEKQNSSHMEEIRDTEKQLDFLKEDLERYVFKGKLFDELCQEIKMMPYHIESVGVAHLCFGALRNWVGTKEEAIARKWQTRNSQRHVDGSEATGAGFKEIAAPYTAGDERFSSFESPESLTSRALSVDENGYEGAGEEEEGAAIDAF</sequence>
<feature type="region of interest" description="Disordered" evidence="2">
    <location>
        <begin position="1"/>
        <end position="119"/>
    </location>
</feature>